<name>A0AA36H4M3_CYLNA</name>
<feature type="signal peptide" evidence="1">
    <location>
        <begin position="1"/>
        <end position="23"/>
    </location>
</feature>
<gene>
    <name evidence="2" type="ORF">CYNAS_LOCUS15911</name>
</gene>
<evidence type="ECO:0000256" key="1">
    <source>
        <dbReference type="SAM" id="SignalP"/>
    </source>
</evidence>
<feature type="chain" id="PRO_5041419266" evidence="1">
    <location>
        <begin position="24"/>
        <end position="140"/>
    </location>
</feature>
<sequence length="140" mass="15631">MGVQHQVIIGLLAAIFLIGPISAELYERNCSMNTDGRTLSCYTCMGRDMKNCEHGLTCCSGSCFKLVDREHDMIVKGCTNGDEEDASMKIRTLDMQLYWVNNEKVTGQSFFCKGKDFCNTSPVPLLITSVAIVPLLRYFL</sequence>
<keyword evidence="3" id="KW-1185">Reference proteome</keyword>
<accession>A0AA36H4M3</accession>
<protein>
    <submittedName>
        <fullName evidence="2">Uncharacterized protein</fullName>
    </submittedName>
</protein>
<reference evidence="2" key="1">
    <citation type="submission" date="2023-07" db="EMBL/GenBank/DDBJ databases">
        <authorList>
            <consortium name="CYATHOMIX"/>
        </authorList>
    </citation>
    <scope>NUCLEOTIDE SEQUENCE</scope>
    <source>
        <strain evidence="2">N/A</strain>
    </source>
</reference>
<evidence type="ECO:0000313" key="2">
    <source>
        <dbReference type="EMBL" id="CAJ0603928.1"/>
    </source>
</evidence>
<comment type="caution">
    <text evidence="2">The sequence shown here is derived from an EMBL/GenBank/DDBJ whole genome shotgun (WGS) entry which is preliminary data.</text>
</comment>
<organism evidence="2 3">
    <name type="scientific">Cylicocyclus nassatus</name>
    <name type="common">Nematode worm</name>
    <dbReference type="NCBI Taxonomy" id="53992"/>
    <lineage>
        <taxon>Eukaryota</taxon>
        <taxon>Metazoa</taxon>
        <taxon>Ecdysozoa</taxon>
        <taxon>Nematoda</taxon>
        <taxon>Chromadorea</taxon>
        <taxon>Rhabditida</taxon>
        <taxon>Rhabditina</taxon>
        <taxon>Rhabditomorpha</taxon>
        <taxon>Strongyloidea</taxon>
        <taxon>Strongylidae</taxon>
        <taxon>Cylicocyclus</taxon>
    </lineage>
</organism>
<dbReference type="Proteomes" id="UP001176961">
    <property type="component" value="Unassembled WGS sequence"/>
</dbReference>
<keyword evidence="1" id="KW-0732">Signal</keyword>
<dbReference type="AlphaFoldDB" id="A0AA36H4M3"/>
<proteinExistence type="predicted"/>
<dbReference type="EMBL" id="CATQJL010000305">
    <property type="protein sequence ID" value="CAJ0603928.1"/>
    <property type="molecule type" value="Genomic_DNA"/>
</dbReference>
<evidence type="ECO:0000313" key="3">
    <source>
        <dbReference type="Proteomes" id="UP001176961"/>
    </source>
</evidence>